<dbReference type="Gene3D" id="2.30.30.240">
    <property type="entry name" value="PRC-barrel domain"/>
    <property type="match status" value="1"/>
</dbReference>
<evidence type="ECO:0008006" key="10">
    <source>
        <dbReference type="Google" id="ProtNLM"/>
    </source>
</evidence>
<keyword evidence="4" id="KW-0143">Chaperone</keyword>
<organism evidence="8 9">
    <name type="scientific">Coccomyxa subellipsoidea</name>
    <dbReference type="NCBI Taxonomy" id="248742"/>
    <lineage>
        <taxon>Eukaryota</taxon>
        <taxon>Viridiplantae</taxon>
        <taxon>Chlorophyta</taxon>
        <taxon>core chlorophytes</taxon>
        <taxon>Trebouxiophyceae</taxon>
        <taxon>Trebouxiophyceae incertae sedis</taxon>
        <taxon>Coccomyxaceae</taxon>
        <taxon>Coccomyxa</taxon>
    </lineage>
</organism>
<evidence type="ECO:0000259" key="6">
    <source>
        <dbReference type="Pfam" id="PF01782"/>
    </source>
</evidence>
<evidence type="ECO:0000256" key="1">
    <source>
        <dbReference type="ARBA" id="ARBA00022490"/>
    </source>
</evidence>
<evidence type="ECO:0000313" key="8">
    <source>
        <dbReference type="EMBL" id="KAK9908331.1"/>
    </source>
</evidence>
<dbReference type="PANTHER" id="PTHR33692">
    <property type="entry name" value="RIBOSOME MATURATION FACTOR RIMM"/>
    <property type="match status" value="1"/>
</dbReference>
<dbReference type="Pfam" id="PF01782">
    <property type="entry name" value="RimM"/>
    <property type="match status" value="1"/>
</dbReference>
<evidence type="ECO:0000256" key="2">
    <source>
        <dbReference type="ARBA" id="ARBA00022517"/>
    </source>
</evidence>
<evidence type="ECO:0000256" key="3">
    <source>
        <dbReference type="ARBA" id="ARBA00022552"/>
    </source>
</evidence>
<sequence>MLLTETNSLLNTHALHLNRALGFSNFQRGQPTRGAFSLRHLPSQGALRAVAASEEQTAEAPQSFEPSLPSPPPPSAERGDDLLELGTFGSPHGVKGDMKFYALTDSPLERLNAPGSKFVQPQKTGIMQRWSGARPVEVERSRPILSKGKEVWLVKLKGVDTPEAAEAFKAQRLMMAASDRPVLEDDEEFYVQELVGMQVIMQETGQAVGTVVDLYDGTGTYDTLRVQLSDEYDSGASTSNRTVLLPFATEMVPVVDRQARRMEITPPAGLLDIVTSQGKKKKDVRRRPAPRKPKRTEALLE</sequence>
<keyword evidence="2" id="KW-0690">Ribosome biogenesis</keyword>
<dbReference type="InterPro" id="IPR011033">
    <property type="entry name" value="PRC_barrel-like_sf"/>
</dbReference>
<keyword evidence="3" id="KW-0698">rRNA processing</keyword>
<dbReference type="Pfam" id="PF05239">
    <property type="entry name" value="PRC"/>
    <property type="match status" value="1"/>
</dbReference>
<feature type="region of interest" description="Disordered" evidence="5">
    <location>
        <begin position="52"/>
        <end position="80"/>
    </location>
</feature>
<dbReference type="InterPro" id="IPR011961">
    <property type="entry name" value="RimM"/>
</dbReference>
<dbReference type="SUPFAM" id="SSF50346">
    <property type="entry name" value="PRC-barrel domain"/>
    <property type="match status" value="1"/>
</dbReference>
<dbReference type="NCBIfam" id="TIGR02273">
    <property type="entry name" value="16S_RimM"/>
    <property type="match status" value="1"/>
</dbReference>
<dbReference type="InterPro" id="IPR009000">
    <property type="entry name" value="Transl_B-barrel_sf"/>
</dbReference>
<dbReference type="HAMAP" id="MF_00014">
    <property type="entry name" value="Ribosome_mat_RimM"/>
    <property type="match status" value="1"/>
</dbReference>
<comment type="caution">
    <text evidence="8">The sequence shown here is derived from an EMBL/GenBank/DDBJ whole genome shotgun (WGS) entry which is preliminary data.</text>
</comment>
<evidence type="ECO:0000256" key="5">
    <source>
        <dbReference type="SAM" id="MobiDB-lite"/>
    </source>
</evidence>
<feature type="domain" description="RimM N-terminal" evidence="6">
    <location>
        <begin position="85"/>
        <end position="177"/>
    </location>
</feature>
<evidence type="ECO:0000259" key="7">
    <source>
        <dbReference type="Pfam" id="PF05239"/>
    </source>
</evidence>
<keyword evidence="1" id="KW-0963">Cytoplasm</keyword>
<protein>
    <recommendedName>
        <fullName evidence="10">Ribosome maturation factor RimM</fullName>
    </recommendedName>
</protein>
<feature type="domain" description="PRC-barrel" evidence="7">
    <location>
        <begin position="187"/>
        <end position="271"/>
    </location>
</feature>
<dbReference type="SUPFAM" id="SSF50447">
    <property type="entry name" value="Translation proteins"/>
    <property type="match status" value="1"/>
</dbReference>
<dbReference type="Proteomes" id="UP001491310">
    <property type="component" value="Unassembled WGS sequence"/>
</dbReference>
<dbReference type="EMBL" id="JALJOT010000008">
    <property type="protein sequence ID" value="KAK9908331.1"/>
    <property type="molecule type" value="Genomic_DNA"/>
</dbReference>
<dbReference type="InterPro" id="IPR036976">
    <property type="entry name" value="RimM_N_sf"/>
</dbReference>
<dbReference type="InterPro" id="IPR002676">
    <property type="entry name" value="RimM_N"/>
</dbReference>
<proteinExistence type="inferred from homology"/>
<reference evidence="8 9" key="1">
    <citation type="journal article" date="2024" name="Nat. Commun.">
        <title>Phylogenomics reveals the evolutionary origins of lichenization in chlorophyte algae.</title>
        <authorList>
            <person name="Puginier C."/>
            <person name="Libourel C."/>
            <person name="Otte J."/>
            <person name="Skaloud P."/>
            <person name="Haon M."/>
            <person name="Grisel S."/>
            <person name="Petersen M."/>
            <person name="Berrin J.G."/>
            <person name="Delaux P.M."/>
            <person name="Dal Grande F."/>
            <person name="Keller J."/>
        </authorList>
    </citation>
    <scope>NUCLEOTIDE SEQUENCE [LARGE SCALE GENOMIC DNA]</scope>
    <source>
        <strain evidence="8 9">SAG 216-7</strain>
    </source>
</reference>
<feature type="region of interest" description="Disordered" evidence="5">
    <location>
        <begin position="270"/>
        <end position="301"/>
    </location>
</feature>
<evidence type="ECO:0000313" key="9">
    <source>
        <dbReference type="Proteomes" id="UP001491310"/>
    </source>
</evidence>
<name>A0ABR2YP07_9CHLO</name>
<dbReference type="InterPro" id="IPR027275">
    <property type="entry name" value="PRC-brl_dom"/>
</dbReference>
<gene>
    <name evidence="8" type="ORF">WJX75_006217</name>
</gene>
<feature type="compositionally biased region" description="Basic residues" evidence="5">
    <location>
        <begin position="278"/>
        <end position="294"/>
    </location>
</feature>
<accession>A0ABR2YP07</accession>
<evidence type="ECO:0000256" key="4">
    <source>
        <dbReference type="ARBA" id="ARBA00023186"/>
    </source>
</evidence>
<dbReference type="Gene3D" id="2.40.30.60">
    <property type="entry name" value="RimM"/>
    <property type="match status" value="1"/>
</dbReference>
<keyword evidence="9" id="KW-1185">Reference proteome</keyword>
<dbReference type="PANTHER" id="PTHR33692:SF1">
    <property type="entry name" value="RIBOSOME MATURATION FACTOR RIMM"/>
    <property type="match status" value="1"/>
</dbReference>